<feature type="transmembrane region" description="Helical" evidence="3">
    <location>
        <begin position="211"/>
        <end position="236"/>
    </location>
</feature>
<dbReference type="PANTHER" id="PTHR45138:SF9">
    <property type="entry name" value="DIGUANYLATE CYCLASE DGCM-RELATED"/>
    <property type="match status" value="1"/>
</dbReference>
<keyword evidence="3" id="KW-0472">Membrane</keyword>
<protein>
    <recommendedName>
        <fullName evidence="1">diguanylate cyclase</fullName>
        <ecNumber evidence="1">2.7.7.65</ecNumber>
    </recommendedName>
</protein>
<dbReference type="GO" id="GO:0052621">
    <property type="term" value="F:diguanylate cyclase activity"/>
    <property type="evidence" value="ECO:0007669"/>
    <property type="project" value="UniProtKB-EC"/>
</dbReference>
<dbReference type="PANTHER" id="PTHR45138">
    <property type="entry name" value="REGULATORY COMPONENTS OF SENSORY TRANSDUCTION SYSTEM"/>
    <property type="match status" value="1"/>
</dbReference>
<feature type="transmembrane region" description="Helical" evidence="3">
    <location>
        <begin position="309"/>
        <end position="328"/>
    </location>
</feature>
<comment type="catalytic activity">
    <reaction evidence="2">
        <text>2 GTP = 3',3'-c-di-GMP + 2 diphosphate</text>
        <dbReference type="Rhea" id="RHEA:24898"/>
        <dbReference type="ChEBI" id="CHEBI:33019"/>
        <dbReference type="ChEBI" id="CHEBI:37565"/>
        <dbReference type="ChEBI" id="CHEBI:58805"/>
        <dbReference type="EC" id="2.7.7.65"/>
    </reaction>
</comment>
<dbReference type="InterPro" id="IPR011623">
    <property type="entry name" value="7TMR_DISM_rcpt_extracell_dom1"/>
</dbReference>
<dbReference type="Pfam" id="PF00990">
    <property type="entry name" value="GGDEF"/>
    <property type="match status" value="1"/>
</dbReference>
<organism evidence="5 6">
    <name type="scientific">Allopontixanthobacter sediminis</name>
    <dbReference type="NCBI Taxonomy" id="1689985"/>
    <lineage>
        <taxon>Bacteria</taxon>
        <taxon>Pseudomonadati</taxon>
        <taxon>Pseudomonadota</taxon>
        <taxon>Alphaproteobacteria</taxon>
        <taxon>Sphingomonadales</taxon>
        <taxon>Erythrobacteraceae</taxon>
        <taxon>Allopontixanthobacter</taxon>
    </lineage>
</organism>
<keyword evidence="3" id="KW-1133">Transmembrane helix</keyword>
<dbReference type="InterPro" id="IPR043128">
    <property type="entry name" value="Rev_trsase/Diguanyl_cyclase"/>
</dbReference>
<sequence>MGRDLLFRALVWCIALIGAGIALPAAAMPTVSGASVQRAACSVSGPANISLARLTASQPVWNCAAGNFDLSQERTVLRMEIGREPGTVDENLPRFLIGRSATFKRIEILAEDRDGSMRTRGYSFGEVQPGLPDLRYSAALPAITGHTRFVYIAVEGAGQQIVFDQLELADELPGNASRERGLLLFLAVLCGMIMMPLAFNLAFYRILREPFLLWHLALSICALAQIVLTAGFYTWFVDLSMQQLRAGVVVSLGGMIVSAAMFAAHFIEPGKLSPAMRRALMFGALWAGFITLVHASAIENLGRYSSDLFYFGSAMMLPLFAMVMWSAIRSGSRAIWFQLIGWTPLFLAGSARVISYFVPELTQTDANGLFHFGIALECVATALGVADRFMIVRRQRDQAISKARLSEALSECDPLTGLMNRRGIEPRFAELRALGFHTFALIDLDRFKLVNDTHGHAVGDAVLQAVAQALEPDENVLAMRLGGEEFVLLLRGSDTHRMAEQRRTAIPTRTAGEVPGLDRLVTASMGLIEMPLEGLEATSFNELYVRADELLYQAKEAGRNRAVFEKLIGFPDRRGERRPGKQVAA</sequence>
<dbReference type="GO" id="GO:0005886">
    <property type="term" value="C:plasma membrane"/>
    <property type="evidence" value="ECO:0007669"/>
    <property type="project" value="TreeGrafter"/>
</dbReference>
<feature type="domain" description="GGDEF" evidence="4">
    <location>
        <begin position="435"/>
        <end position="567"/>
    </location>
</feature>
<dbReference type="AlphaFoldDB" id="A0A845B247"/>
<dbReference type="Pfam" id="PF07695">
    <property type="entry name" value="7TMR-DISM_7TM"/>
    <property type="match status" value="1"/>
</dbReference>
<evidence type="ECO:0000313" key="5">
    <source>
        <dbReference type="EMBL" id="MXP44256.1"/>
    </source>
</evidence>
<dbReference type="PROSITE" id="PS50887">
    <property type="entry name" value="GGDEF"/>
    <property type="match status" value="1"/>
</dbReference>
<feature type="transmembrane region" description="Helical" evidence="3">
    <location>
        <begin position="369"/>
        <end position="386"/>
    </location>
</feature>
<accession>A0A845B247</accession>
<evidence type="ECO:0000256" key="3">
    <source>
        <dbReference type="SAM" id="Phobius"/>
    </source>
</evidence>
<dbReference type="OrthoDB" id="9759607at2"/>
<dbReference type="NCBIfam" id="TIGR00254">
    <property type="entry name" value="GGDEF"/>
    <property type="match status" value="1"/>
</dbReference>
<dbReference type="EC" id="2.7.7.65" evidence="1"/>
<dbReference type="GO" id="GO:0043709">
    <property type="term" value="P:cell adhesion involved in single-species biofilm formation"/>
    <property type="evidence" value="ECO:0007669"/>
    <property type="project" value="TreeGrafter"/>
</dbReference>
<dbReference type="SUPFAM" id="SSF55073">
    <property type="entry name" value="Nucleotide cyclase"/>
    <property type="match status" value="1"/>
</dbReference>
<name>A0A845B247_9SPHN</name>
<gene>
    <name evidence="5" type="ORF">GRI65_07290</name>
</gene>
<feature type="transmembrane region" description="Helical" evidence="3">
    <location>
        <begin position="335"/>
        <end position="357"/>
    </location>
</feature>
<evidence type="ECO:0000313" key="6">
    <source>
        <dbReference type="Proteomes" id="UP000431922"/>
    </source>
</evidence>
<dbReference type="CDD" id="cd01949">
    <property type="entry name" value="GGDEF"/>
    <property type="match status" value="1"/>
</dbReference>
<evidence type="ECO:0000256" key="1">
    <source>
        <dbReference type="ARBA" id="ARBA00012528"/>
    </source>
</evidence>
<evidence type="ECO:0000259" key="4">
    <source>
        <dbReference type="PROSITE" id="PS50887"/>
    </source>
</evidence>
<proteinExistence type="predicted"/>
<dbReference type="InterPro" id="IPR000160">
    <property type="entry name" value="GGDEF_dom"/>
</dbReference>
<keyword evidence="6" id="KW-1185">Reference proteome</keyword>
<dbReference type="GO" id="GO:1902201">
    <property type="term" value="P:negative regulation of bacterial-type flagellum-dependent cell motility"/>
    <property type="evidence" value="ECO:0007669"/>
    <property type="project" value="TreeGrafter"/>
</dbReference>
<dbReference type="RefSeq" id="WP_160755872.1">
    <property type="nucleotide sequence ID" value="NZ_WTYL01000002.1"/>
</dbReference>
<dbReference type="Gene3D" id="3.30.70.270">
    <property type="match status" value="1"/>
</dbReference>
<evidence type="ECO:0000256" key="2">
    <source>
        <dbReference type="ARBA" id="ARBA00034247"/>
    </source>
</evidence>
<dbReference type="EMBL" id="WTYL01000002">
    <property type="protein sequence ID" value="MXP44256.1"/>
    <property type="molecule type" value="Genomic_DNA"/>
</dbReference>
<feature type="transmembrane region" description="Helical" evidence="3">
    <location>
        <begin position="279"/>
        <end position="297"/>
    </location>
</feature>
<dbReference type="InterPro" id="IPR050469">
    <property type="entry name" value="Diguanylate_Cyclase"/>
</dbReference>
<dbReference type="InterPro" id="IPR029787">
    <property type="entry name" value="Nucleotide_cyclase"/>
</dbReference>
<feature type="transmembrane region" description="Helical" evidence="3">
    <location>
        <begin position="182"/>
        <end position="204"/>
    </location>
</feature>
<feature type="transmembrane region" description="Helical" evidence="3">
    <location>
        <begin position="248"/>
        <end position="267"/>
    </location>
</feature>
<dbReference type="Proteomes" id="UP000431922">
    <property type="component" value="Unassembled WGS sequence"/>
</dbReference>
<reference evidence="5 6" key="1">
    <citation type="submission" date="2019-12" db="EMBL/GenBank/DDBJ databases">
        <title>Genomic-based taxomic classification of the family Erythrobacteraceae.</title>
        <authorList>
            <person name="Xu L."/>
        </authorList>
    </citation>
    <scope>NUCLEOTIDE SEQUENCE [LARGE SCALE GENOMIC DNA]</scope>
    <source>
        <strain evidence="5 6">KCTC 42453</strain>
    </source>
</reference>
<comment type="caution">
    <text evidence="5">The sequence shown here is derived from an EMBL/GenBank/DDBJ whole genome shotgun (WGS) entry which is preliminary data.</text>
</comment>
<keyword evidence="3" id="KW-0812">Transmembrane</keyword>
<dbReference type="SMART" id="SM00267">
    <property type="entry name" value="GGDEF"/>
    <property type="match status" value="1"/>
</dbReference>